<keyword evidence="7" id="KW-0677">Repeat</keyword>
<keyword evidence="11" id="KW-1133">Transmembrane helix</keyword>
<dbReference type="FunFam" id="1.10.510.10:FF:000044">
    <property type="entry name" value="Putative LRR receptor-like serine/threonine-protein kinase"/>
    <property type="match status" value="1"/>
</dbReference>
<evidence type="ECO:0000256" key="10">
    <source>
        <dbReference type="ARBA" id="ARBA00022840"/>
    </source>
</evidence>
<evidence type="ECO:0000256" key="12">
    <source>
        <dbReference type="ARBA" id="ARBA00023136"/>
    </source>
</evidence>
<feature type="binding site" evidence="15">
    <location>
        <position position="75"/>
    </location>
    <ligand>
        <name>ATP</name>
        <dbReference type="ChEBI" id="CHEBI:30616"/>
    </ligand>
</feature>
<dbReference type="InterPro" id="IPR017441">
    <property type="entry name" value="Protein_kinase_ATP_BS"/>
</dbReference>
<comment type="caution">
    <text evidence="18">The sequence shown here is derived from an EMBL/GenBank/DDBJ whole genome shotgun (WGS) entry which is preliminary data.</text>
</comment>
<keyword evidence="8 15" id="KW-0547">Nucleotide-binding</keyword>
<evidence type="ECO:0000256" key="2">
    <source>
        <dbReference type="ARBA" id="ARBA00022527"/>
    </source>
</evidence>
<evidence type="ECO:0000256" key="13">
    <source>
        <dbReference type="ARBA" id="ARBA00023170"/>
    </source>
</evidence>
<evidence type="ECO:0000256" key="4">
    <source>
        <dbReference type="ARBA" id="ARBA00022679"/>
    </source>
</evidence>
<sequence length="379" mass="41991">MTCSCFRALLSRTKHHHNSEQEAGWYPSNKNIKLFSYRKLRSATNNFHPSNRIGRGGFGTVYKGILGNGVAVAVKVLSTESKQGIKEFLTEIDTITNVRHPNLVELLGCCVEESSRILVYEYVENSSLDRALLGMTVDTTNLNWKNRSAICIGTATGLAYLHEELEPPTVHRDIKASNILLDSNFAPKIGDFGLAKLFPDNITHISTRVAGTNGYLAPEYAMKGQLTKKADVYSFGVLLIEIISGRSSSKTYWSGMGQPLLQWTWQLFKEGKLKELVDPSLGEYPEEHVMKFIKVALFCTQAAAGRRPSMPQVVEMLLRPIKLNEEELTPPGYIDIPSKINHGSRGTTSSNFQLKKSAAGDSTNLLMSTSDTSTEISPR</sequence>
<proteinExistence type="predicted"/>
<organism evidence="18 19">
    <name type="scientific">Zingiber officinale</name>
    <name type="common">Ginger</name>
    <name type="synonym">Amomum zingiber</name>
    <dbReference type="NCBI Taxonomy" id="94328"/>
    <lineage>
        <taxon>Eukaryota</taxon>
        <taxon>Viridiplantae</taxon>
        <taxon>Streptophyta</taxon>
        <taxon>Embryophyta</taxon>
        <taxon>Tracheophyta</taxon>
        <taxon>Spermatophyta</taxon>
        <taxon>Magnoliopsida</taxon>
        <taxon>Liliopsida</taxon>
        <taxon>Zingiberales</taxon>
        <taxon>Zingiberaceae</taxon>
        <taxon>Zingiber</taxon>
    </lineage>
</organism>
<evidence type="ECO:0000256" key="9">
    <source>
        <dbReference type="ARBA" id="ARBA00022777"/>
    </source>
</evidence>
<dbReference type="FunFam" id="3.30.200.20:FF:000225">
    <property type="entry name" value="cold-responsive protein kinase 1"/>
    <property type="match status" value="1"/>
</dbReference>
<gene>
    <name evidence="18" type="ORF">ZIOFF_068379</name>
</gene>
<keyword evidence="13" id="KW-0675">Receptor</keyword>
<evidence type="ECO:0000256" key="14">
    <source>
        <dbReference type="ARBA" id="ARBA00023180"/>
    </source>
</evidence>
<dbReference type="PANTHER" id="PTHR47973">
    <property type="entry name" value="CYSTEINE-RICH RECEPTOR-LIKE PROTEIN KINASE 3"/>
    <property type="match status" value="1"/>
</dbReference>
<evidence type="ECO:0000259" key="17">
    <source>
        <dbReference type="PROSITE" id="PS50011"/>
    </source>
</evidence>
<dbReference type="InterPro" id="IPR052059">
    <property type="entry name" value="CR_Ser/Thr_kinase"/>
</dbReference>
<dbReference type="GO" id="GO:0005524">
    <property type="term" value="F:ATP binding"/>
    <property type="evidence" value="ECO:0007669"/>
    <property type="project" value="UniProtKB-UniRule"/>
</dbReference>
<keyword evidence="2" id="KW-0723">Serine/threonine-protein kinase</keyword>
<name>A0A8J5CGN5_ZINOF</name>
<keyword evidence="5" id="KW-0812">Transmembrane</keyword>
<evidence type="ECO:0000256" key="11">
    <source>
        <dbReference type="ARBA" id="ARBA00022989"/>
    </source>
</evidence>
<dbReference type="AlphaFoldDB" id="A0A8J5CGN5"/>
<keyword evidence="19" id="KW-1185">Reference proteome</keyword>
<dbReference type="PROSITE" id="PS50011">
    <property type="entry name" value="PROTEIN_KINASE_DOM"/>
    <property type="match status" value="1"/>
</dbReference>
<dbReference type="GO" id="GO:0016020">
    <property type="term" value="C:membrane"/>
    <property type="evidence" value="ECO:0007669"/>
    <property type="project" value="UniProtKB-SubCell"/>
</dbReference>
<dbReference type="CDD" id="cd14066">
    <property type="entry name" value="STKc_IRAK"/>
    <property type="match status" value="1"/>
</dbReference>
<evidence type="ECO:0000256" key="5">
    <source>
        <dbReference type="ARBA" id="ARBA00022692"/>
    </source>
</evidence>
<dbReference type="Pfam" id="PF07714">
    <property type="entry name" value="PK_Tyr_Ser-Thr"/>
    <property type="match status" value="1"/>
</dbReference>
<dbReference type="InterPro" id="IPR001245">
    <property type="entry name" value="Ser-Thr/Tyr_kinase_cat_dom"/>
</dbReference>
<accession>A0A8J5CGN5</accession>
<dbReference type="InterPro" id="IPR000719">
    <property type="entry name" value="Prot_kinase_dom"/>
</dbReference>
<reference evidence="18 19" key="1">
    <citation type="submission" date="2020-08" db="EMBL/GenBank/DDBJ databases">
        <title>Plant Genome Project.</title>
        <authorList>
            <person name="Zhang R.-G."/>
        </authorList>
    </citation>
    <scope>NUCLEOTIDE SEQUENCE [LARGE SCALE GENOMIC DNA]</scope>
    <source>
        <tissue evidence="18">Rhizome</tissue>
    </source>
</reference>
<keyword evidence="12" id="KW-0472">Membrane</keyword>
<feature type="compositionally biased region" description="Polar residues" evidence="16">
    <location>
        <begin position="344"/>
        <end position="358"/>
    </location>
</feature>
<evidence type="ECO:0000256" key="7">
    <source>
        <dbReference type="ARBA" id="ARBA00022737"/>
    </source>
</evidence>
<feature type="domain" description="Protein kinase" evidence="17">
    <location>
        <begin position="47"/>
        <end position="322"/>
    </location>
</feature>
<keyword evidence="14" id="KW-0325">Glycoprotein</keyword>
<dbReference type="SMART" id="SM00220">
    <property type="entry name" value="S_TKc"/>
    <property type="match status" value="1"/>
</dbReference>
<evidence type="ECO:0000313" key="19">
    <source>
        <dbReference type="Proteomes" id="UP000734854"/>
    </source>
</evidence>
<keyword evidence="3" id="KW-0597">Phosphoprotein</keyword>
<evidence type="ECO:0000256" key="16">
    <source>
        <dbReference type="SAM" id="MobiDB-lite"/>
    </source>
</evidence>
<feature type="region of interest" description="Disordered" evidence="16">
    <location>
        <begin position="334"/>
        <end position="358"/>
    </location>
</feature>
<dbReference type="OrthoDB" id="4062651at2759"/>
<keyword evidence="10 15" id="KW-0067">ATP-binding</keyword>
<evidence type="ECO:0000256" key="1">
    <source>
        <dbReference type="ARBA" id="ARBA00004167"/>
    </source>
</evidence>
<keyword evidence="9" id="KW-0418">Kinase</keyword>
<comment type="subcellular location">
    <subcellularLocation>
        <location evidence="1">Membrane</location>
        <topology evidence="1">Single-pass membrane protein</topology>
    </subcellularLocation>
</comment>
<dbReference type="PROSITE" id="PS00107">
    <property type="entry name" value="PROTEIN_KINASE_ATP"/>
    <property type="match status" value="1"/>
</dbReference>
<protein>
    <recommendedName>
        <fullName evidence="17">Protein kinase domain-containing protein</fullName>
    </recommendedName>
</protein>
<dbReference type="EMBL" id="JACMSC010000019">
    <property type="protein sequence ID" value="KAG6474444.1"/>
    <property type="molecule type" value="Genomic_DNA"/>
</dbReference>
<keyword evidence="4" id="KW-0808">Transferase</keyword>
<evidence type="ECO:0000256" key="3">
    <source>
        <dbReference type="ARBA" id="ARBA00022553"/>
    </source>
</evidence>
<evidence type="ECO:0000313" key="18">
    <source>
        <dbReference type="EMBL" id="KAG6474444.1"/>
    </source>
</evidence>
<dbReference type="GO" id="GO:0004674">
    <property type="term" value="F:protein serine/threonine kinase activity"/>
    <property type="evidence" value="ECO:0007669"/>
    <property type="project" value="UniProtKB-KW"/>
</dbReference>
<evidence type="ECO:0000256" key="8">
    <source>
        <dbReference type="ARBA" id="ARBA00022741"/>
    </source>
</evidence>
<evidence type="ECO:0000256" key="15">
    <source>
        <dbReference type="PROSITE-ProRule" id="PRU10141"/>
    </source>
</evidence>
<dbReference type="Proteomes" id="UP000734854">
    <property type="component" value="Unassembled WGS sequence"/>
</dbReference>
<evidence type="ECO:0000256" key="6">
    <source>
        <dbReference type="ARBA" id="ARBA00022729"/>
    </source>
</evidence>
<keyword evidence="6" id="KW-0732">Signal</keyword>